<evidence type="ECO:0000313" key="6">
    <source>
        <dbReference type="Proteomes" id="UP000184671"/>
    </source>
</evidence>
<evidence type="ECO:0000313" key="5">
    <source>
        <dbReference type="EMBL" id="SCL74280.1"/>
    </source>
</evidence>
<evidence type="ECO:0000256" key="2">
    <source>
        <dbReference type="ARBA" id="ARBA00022737"/>
    </source>
</evidence>
<dbReference type="InterPro" id="IPR011047">
    <property type="entry name" value="Quinoprotein_ADH-like_sf"/>
</dbReference>
<evidence type="ECO:0000256" key="3">
    <source>
        <dbReference type="SAM" id="Phobius"/>
    </source>
</evidence>
<accession>A0A1M4MHG2</accession>
<keyword evidence="3" id="KW-0472">Membrane</keyword>
<keyword evidence="2" id="KW-0677">Repeat</keyword>
<sequence>MTRIRCYPTQIAHSSLIKRPKPPGHRRIEGILACFITLCLICGMGQAYSLENVTSEDRFLVGTKLYLNADSGGGTTSSGSSGSGGGSSAPVLLWTSRFPAAVTAVDIRADGAVVVVGTADGNVTLLNSSGTTLWTVPGDDPVSAVGIADDGNGIAAGTGDLLMVLDAGGSVVWTVDAGSKVLGAAISPDGDCCAAGTGAGDLLVTDNRGSVLWSVSLGGAVNTVAVGSGGMLVAAGTENGTTRLLDAESNVLWTHGTGAAVHSVSMTGDGAVIGAGTAGGTVVMLDGEGKGGTVWTAESAANAVHFDADGSALGVGTDGGYAYLMNGAGLRTWQYGRMKSLDGKNCAVTGIALSSSADYLVIGSDNRNVYYFAFTSRLPPTVMKELEPAFPEATPAAAMKTTSAAGVAAAEALTPQEAPGFSAALCLGALAVVAVSRRRGR</sequence>
<dbReference type="EMBL" id="FMID01000004">
    <property type="protein sequence ID" value="SCL74280.1"/>
    <property type="molecule type" value="Genomic_DNA"/>
</dbReference>
<dbReference type="Pfam" id="PF00400">
    <property type="entry name" value="WD40"/>
    <property type="match status" value="1"/>
</dbReference>
<dbReference type="InterPro" id="IPR015943">
    <property type="entry name" value="WD40/YVTN_repeat-like_dom_sf"/>
</dbReference>
<proteinExistence type="predicted"/>
<dbReference type="SMART" id="SM00564">
    <property type="entry name" value="PQQ"/>
    <property type="match status" value="4"/>
</dbReference>
<dbReference type="Pfam" id="PF13360">
    <property type="entry name" value="PQQ_2"/>
    <property type="match status" value="1"/>
</dbReference>
<dbReference type="RefSeq" id="WP_074368592.1">
    <property type="nucleotide sequence ID" value="NZ_FMID01000004.1"/>
</dbReference>
<feature type="transmembrane region" description="Helical" evidence="3">
    <location>
        <begin position="28"/>
        <end position="48"/>
    </location>
</feature>
<dbReference type="STRING" id="118126.L21_0148"/>
<dbReference type="SUPFAM" id="SSF50998">
    <property type="entry name" value="Quinoprotein alcohol dehydrogenase-like"/>
    <property type="match status" value="1"/>
</dbReference>
<dbReference type="InterPro" id="IPR001680">
    <property type="entry name" value="WD40_rpt"/>
</dbReference>
<keyword evidence="1" id="KW-0853">WD repeat</keyword>
<dbReference type="InterPro" id="IPR002372">
    <property type="entry name" value="PQQ_rpt_dom"/>
</dbReference>
<dbReference type="OrthoDB" id="107819at2157"/>
<gene>
    <name evidence="5" type="ORF">L21_0148</name>
</gene>
<keyword evidence="3" id="KW-1133">Transmembrane helix</keyword>
<dbReference type="Proteomes" id="UP000184671">
    <property type="component" value="Unassembled WGS sequence"/>
</dbReference>
<dbReference type="AlphaFoldDB" id="A0A1M4MHG2"/>
<keyword evidence="5" id="KW-0449">Lipoprotein</keyword>
<dbReference type="PANTHER" id="PTHR13720">
    <property type="entry name" value="WD-40 REPEAT PROTEIN"/>
    <property type="match status" value="1"/>
</dbReference>
<dbReference type="InterPro" id="IPR018391">
    <property type="entry name" value="PQQ_b-propeller_rpt"/>
</dbReference>
<dbReference type="InterPro" id="IPR050630">
    <property type="entry name" value="WD_repeat_EMAP"/>
</dbReference>
<evidence type="ECO:0000259" key="4">
    <source>
        <dbReference type="Pfam" id="PF13360"/>
    </source>
</evidence>
<feature type="domain" description="Pyrrolo-quinoline quinone repeat" evidence="4">
    <location>
        <begin position="164"/>
        <end position="301"/>
    </location>
</feature>
<protein>
    <submittedName>
        <fullName evidence="5">Outer membrane assembly lipoprotein YfgL</fullName>
    </submittedName>
</protein>
<dbReference type="SMART" id="SM00320">
    <property type="entry name" value="WD40"/>
    <property type="match status" value="6"/>
</dbReference>
<organism evidence="5 6">
    <name type="scientific">Methanoculleus chikugoensis</name>
    <dbReference type="NCBI Taxonomy" id="118126"/>
    <lineage>
        <taxon>Archaea</taxon>
        <taxon>Methanobacteriati</taxon>
        <taxon>Methanobacteriota</taxon>
        <taxon>Stenosarchaea group</taxon>
        <taxon>Methanomicrobia</taxon>
        <taxon>Methanomicrobiales</taxon>
        <taxon>Methanomicrobiaceae</taxon>
        <taxon>Methanoculleus</taxon>
    </lineage>
</organism>
<dbReference type="Gene3D" id="2.130.10.10">
    <property type="entry name" value="YVTN repeat-like/Quinoprotein amine dehydrogenase"/>
    <property type="match status" value="2"/>
</dbReference>
<keyword evidence="3" id="KW-0812">Transmembrane</keyword>
<dbReference type="PANTHER" id="PTHR13720:SF33">
    <property type="entry name" value="HELP DOMAIN-CONTAINING PROTEIN"/>
    <property type="match status" value="1"/>
</dbReference>
<reference evidence="5 6" key="1">
    <citation type="submission" date="2016-08" db="EMBL/GenBank/DDBJ databases">
        <authorList>
            <person name="Seilhamer J.J."/>
        </authorList>
    </citation>
    <scope>NUCLEOTIDE SEQUENCE [LARGE SCALE GENOMIC DNA]</scope>
    <source>
        <strain evidence="5">L21-II-0</strain>
    </source>
</reference>
<evidence type="ECO:0000256" key="1">
    <source>
        <dbReference type="ARBA" id="ARBA00022574"/>
    </source>
</evidence>
<name>A0A1M4MHG2_9EURY</name>